<proteinExistence type="inferred from homology"/>
<dbReference type="InterPro" id="IPR029045">
    <property type="entry name" value="ClpP/crotonase-like_dom_sf"/>
</dbReference>
<reference evidence="2 3" key="1">
    <citation type="submission" date="2020-08" db="EMBL/GenBank/DDBJ databases">
        <title>Genomic Encyclopedia of Type Strains, Phase III (KMG-III): the genomes of soil and plant-associated and newly described type strains.</title>
        <authorList>
            <person name="Whitman W."/>
        </authorList>
    </citation>
    <scope>NUCLEOTIDE SEQUENCE [LARGE SCALE GENOMIC DNA]</scope>
    <source>
        <strain evidence="2 3">CECT 3302</strain>
    </source>
</reference>
<dbReference type="PROSITE" id="PS00166">
    <property type="entry name" value="ENOYL_COA_HYDRATASE"/>
    <property type="match status" value="1"/>
</dbReference>
<protein>
    <submittedName>
        <fullName evidence="2">2-(1,2-epoxy-1,2-dihydrophenyl)acetyl-CoA isomerase</fullName>
        <ecNumber evidence="2">5.3.3.18</ecNumber>
    </submittedName>
</protein>
<name>A0A7W5FBE8_9ACTN</name>
<sequence>MASQVTCSISGPIANLTLRNTERRNALSVQLLGELYDALGRIEANPDVHVVVLTGSGRAFCVGADLAGAPETRSLRRDSVEADTARLRSAGRVAQRLYEMPQVTVAAINGACAGAGLSLALAADLRIANRSAVFNTAFLSAGLSGDLGGIWFLTQILGAAKARELFLLPGRFDADRAEQLGLVTSVSDDEEFDNFTHDIAARLAAAAPLASRAMKQNLLDATHLPLAAYLGPETERMVRSFHTDDAAEAASAFLQRREPVFAGR</sequence>
<dbReference type="GO" id="GO:0016853">
    <property type="term" value="F:isomerase activity"/>
    <property type="evidence" value="ECO:0007669"/>
    <property type="project" value="UniProtKB-KW"/>
</dbReference>
<keyword evidence="2" id="KW-0413">Isomerase</keyword>
<gene>
    <name evidence="2" type="ORF">FHS12_005088</name>
</gene>
<dbReference type="Proteomes" id="UP000577707">
    <property type="component" value="Unassembled WGS sequence"/>
</dbReference>
<comment type="caution">
    <text evidence="2">The sequence shown here is derived from an EMBL/GenBank/DDBJ whole genome shotgun (WGS) entry which is preliminary data.</text>
</comment>
<dbReference type="InterPro" id="IPR018376">
    <property type="entry name" value="Enoyl-CoA_hyd/isom_CS"/>
</dbReference>
<evidence type="ECO:0000313" key="2">
    <source>
        <dbReference type="EMBL" id="MBB3092111.1"/>
    </source>
</evidence>
<dbReference type="RefSeq" id="WP_183551567.1">
    <property type="nucleotide sequence ID" value="NZ_BMQT01000016.1"/>
</dbReference>
<dbReference type="CDD" id="cd06558">
    <property type="entry name" value="crotonase-like"/>
    <property type="match status" value="1"/>
</dbReference>
<dbReference type="EMBL" id="JACHXG010000016">
    <property type="protein sequence ID" value="MBB3092111.1"/>
    <property type="molecule type" value="Genomic_DNA"/>
</dbReference>
<organism evidence="2 3">
    <name type="scientific">Nocardioides albus</name>
    <dbReference type="NCBI Taxonomy" id="1841"/>
    <lineage>
        <taxon>Bacteria</taxon>
        <taxon>Bacillati</taxon>
        <taxon>Actinomycetota</taxon>
        <taxon>Actinomycetes</taxon>
        <taxon>Propionibacteriales</taxon>
        <taxon>Nocardioidaceae</taxon>
        <taxon>Nocardioides</taxon>
    </lineage>
</organism>
<comment type="similarity">
    <text evidence="1">Belongs to the enoyl-CoA hydratase/isomerase family.</text>
</comment>
<evidence type="ECO:0000313" key="3">
    <source>
        <dbReference type="Proteomes" id="UP000577707"/>
    </source>
</evidence>
<dbReference type="InterPro" id="IPR001753">
    <property type="entry name" value="Enoyl-CoA_hydra/iso"/>
</dbReference>
<dbReference type="EC" id="5.3.3.18" evidence="2"/>
<dbReference type="SUPFAM" id="SSF52096">
    <property type="entry name" value="ClpP/crotonase"/>
    <property type="match status" value="1"/>
</dbReference>
<dbReference type="PANTHER" id="PTHR43459:SF1">
    <property type="entry name" value="EG:BACN32G11.4 PROTEIN"/>
    <property type="match status" value="1"/>
</dbReference>
<dbReference type="Gene3D" id="3.90.226.10">
    <property type="entry name" value="2-enoyl-CoA Hydratase, Chain A, domain 1"/>
    <property type="match status" value="1"/>
</dbReference>
<accession>A0A7W5FBE8</accession>
<dbReference type="AlphaFoldDB" id="A0A7W5FBE8"/>
<dbReference type="Pfam" id="PF00378">
    <property type="entry name" value="ECH_1"/>
    <property type="match status" value="1"/>
</dbReference>
<dbReference type="PANTHER" id="PTHR43459">
    <property type="entry name" value="ENOYL-COA HYDRATASE"/>
    <property type="match status" value="1"/>
</dbReference>
<keyword evidence="3" id="KW-1185">Reference proteome</keyword>
<evidence type="ECO:0000256" key="1">
    <source>
        <dbReference type="RuleBase" id="RU003707"/>
    </source>
</evidence>